<accession>A0AAD2H952</accession>
<reference evidence="3" key="1">
    <citation type="submission" date="2023-11" db="EMBL/GenBank/DDBJ databases">
        <authorList>
            <person name="De Vega J J."/>
            <person name="De Vega J J."/>
        </authorList>
    </citation>
    <scope>NUCLEOTIDE SEQUENCE</scope>
</reference>
<dbReference type="PANTHER" id="PTHR10039">
    <property type="entry name" value="AMELOGENIN"/>
    <property type="match status" value="1"/>
</dbReference>
<dbReference type="Pfam" id="PF24883">
    <property type="entry name" value="NPHP3_N"/>
    <property type="match status" value="1"/>
</dbReference>
<feature type="domain" description="NACHT" evidence="2">
    <location>
        <begin position="436"/>
        <end position="578"/>
    </location>
</feature>
<sequence length="1092" mass="120503">MTETQSLLSASPTLPGTAPDDVWKRLLDDAITAYEEKTGKKLDELPFAHDVENCTTLDDFFVALDKHQKAFGDFRSQGERIRAILNPIVSLTQAVIDPAAEAAATFVPGGKGIFVVVAAFLQASKRVSANYDALELVLLRFQPCLIRLEMYLGLDSFDQRRALRDVFLKILVLMIKIFGLLTTELKSIHKLKRGRCWVRQKRIKDWVGQLLQAGDTRDALNELDELTKQEGLAAVIESVRAAERAQIVAEQARSAALAAKVTALEARFAAEGAQIAANSAEDAAEGAKVAALGALVSAGGAEVAAEGAQGAAEGAQFAAVGAEVAAEGAQSAAIGAKVAAEGAQSAAVGAKVAAEGARSAATGAALAASGAEEVGKRTESLARIVHNNIVGDHIKTWLKLYDTGIRLDNLRNDKHEGTCEWFFDKKFREWLQTPNGLYWVHGKPGAGKSVSMSALVDRLKQDNHIFAFFFVTYRDVQSQTMHNIQSSLVYQLATKMESCYKILEVAYNNRGASLSAEQGTVSECLMEMLKTSQQRVILVIDGLDEYPNPERMKSLLPFLEELHRRKTPNLRLLLASRPEHDIESCLKPLATHLLDLQDKKEIREDDIASFVHAQVEKHCSRWSIATREKAEKALNEKADGMFLWVSLQIDRLLECDPDVIEEELANLPSDVKGTYDRIMDRLRANRSSFHRSRRLLDSVAVHENTLDESLAAAIAMVDLDWVDTDGMPQPPDPFDAHDVIRRRGSSFLQIDKNSEVRFVHFTAKEYVVGLANFDENKARATLFTAYTTALLLKLVDPRDRWDWQDLTGRVREADVERLVSRLFDPPDALWPQIQDALELSFAGSKTAIEYEAETGRSSAGFAAVFDSRLNWAIKCHFPKKAAALLLEMGDEKSHSRPGQVLIRAVREALTQEDPTEYYVQKNSWAGWYSGVLHFTVKAGEKIGIVGRTGAGKTSPLQCWFRVVRLQSGEVDIDGRSIPGNPQNSRTDAEMLSVLQRAWLLPRPGELSDPTVEVKLSLNSTIGDEGSNYSPSEEQLLAPCRVLVKNGLVIILDEAPSIVNVKTDPKLQRTIKRSFARLPLLCIAHWLNKIGAL</sequence>
<dbReference type="InterPro" id="IPR003439">
    <property type="entry name" value="ABC_transporter-like_ATP-bd"/>
</dbReference>
<dbReference type="EMBL" id="CAVNYO010000169">
    <property type="protein sequence ID" value="CAK5271110.1"/>
    <property type="molecule type" value="Genomic_DNA"/>
</dbReference>
<dbReference type="Gene3D" id="3.40.50.300">
    <property type="entry name" value="P-loop containing nucleotide triphosphate hydrolases"/>
    <property type="match status" value="3"/>
</dbReference>
<dbReference type="PROSITE" id="PS50837">
    <property type="entry name" value="NACHT"/>
    <property type="match status" value="1"/>
</dbReference>
<organism evidence="3 4">
    <name type="scientific">Mycena citricolor</name>
    <dbReference type="NCBI Taxonomy" id="2018698"/>
    <lineage>
        <taxon>Eukaryota</taxon>
        <taxon>Fungi</taxon>
        <taxon>Dikarya</taxon>
        <taxon>Basidiomycota</taxon>
        <taxon>Agaricomycotina</taxon>
        <taxon>Agaricomycetes</taxon>
        <taxon>Agaricomycetidae</taxon>
        <taxon>Agaricales</taxon>
        <taxon>Marasmiineae</taxon>
        <taxon>Mycenaceae</taxon>
        <taxon>Mycena</taxon>
    </lineage>
</organism>
<gene>
    <name evidence="3" type="ORF">MYCIT1_LOCUS15998</name>
</gene>
<dbReference type="InterPro" id="IPR056884">
    <property type="entry name" value="NPHP3-like_N"/>
</dbReference>
<dbReference type="SUPFAM" id="SSF52540">
    <property type="entry name" value="P-loop containing nucleoside triphosphate hydrolases"/>
    <property type="match status" value="2"/>
</dbReference>
<evidence type="ECO:0000256" key="1">
    <source>
        <dbReference type="ARBA" id="ARBA00022737"/>
    </source>
</evidence>
<dbReference type="Pfam" id="PF00005">
    <property type="entry name" value="ABC_tran"/>
    <property type="match status" value="1"/>
</dbReference>
<dbReference type="AlphaFoldDB" id="A0AAD2H952"/>
<evidence type="ECO:0000259" key="2">
    <source>
        <dbReference type="PROSITE" id="PS50837"/>
    </source>
</evidence>
<dbReference type="Pfam" id="PF17109">
    <property type="entry name" value="Goodbye"/>
    <property type="match status" value="1"/>
</dbReference>
<keyword evidence="1" id="KW-0677">Repeat</keyword>
<comment type="caution">
    <text evidence="3">The sequence shown here is derived from an EMBL/GenBank/DDBJ whole genome shotgun (WGS) entry which is preliminary data.</text>
</comment>
<dbReference type="GO" id="GO:0005524">
    <property type="term" value="F:ATP binding"/>
    <property type="evidence" value="ECO:0007669"/>
    <property type="project" value="InterPro"/>
</dbReference>
<proteinExistence type="predicted"/>
<dbReference type="InterPro" id="IPR027417">
    <property type="entry name" value="P-loop_NTPase"/>
</dbReference>
<dbReference type="InterPro" id="IPR031350">
    <property type="entry name" value="Goodbye_dom"/>
</dbReference>
<dbReference type="Proteomes" id="UP001295794">
    <property type="component" value="Unassembled WGS sequence"/>
</dbReference>
<dbReference type="InterPro" id="IPR007111">
    <property type="entry name" value="NACHT_NTPase"/>
</dbReference>
<name>A0AAD2H952_9AGAR</name>
<protein>
    <recommendedName>
        <fullName evidence="2">NACHT domain-containing protein</fullName>
    </recommendedName>
</protein>
<keyword evidence="4" id="KW-1185">Reference proteome</keyword>
<evidence type="ECO:0000313" key="3">
    <source>
        <dbReference type="EMBL" id="CAK5271110.1"/>
    </source>
</evidence>
<evidence type="ECO:0000313" key="4">
    <source>
        <dbReference type="Proteomes" id="UP001295794"/>
    </source>
</evidence>
<dbReference type="GO" id="GO:0016887">
    <property type="term" value="F:ATP hydrolysis activity"/>
    <property type="evidence" value="ECO:0007669"/>
    <property type="project" value="InterPro"/>
</dbReference>